<dbReference type="Pfam" id="PF01425">
    <property type="entry name" value="Amidase"/>
    <property type="match status" value="1"/>
</dbReference>
<dbReference type="PANTHER" id="PTHR11895:SF169">
    <property type="entry name" value="GLUTAMYL-TRNA(GLN) AMIDOTRANSFERASE"/>
    <property type="match status" value="1"/>
</dbReference>
<dbReference type="Gene3D" id="1.20.58.1700">
    <property type="match status" value="1"/>
</dbReference>
<dbReference type="RefSeq" id="WP_378775036.1">
    <property type="nucleotide sequence ID" value="NZ_JBHTMX010000043.1"/>
</dbReference>
<dbReference type="InterPro" id="IPR036928">
    <property type="entry name" value="AS_sf"/>
</dbReference>
<evidence type="ECO:0000313" key="2">
    <source>
        <dbReference type="EMBL" id="MFD1331807.1"/>
    </source>
</evidence>
<feature type="domain" description="Amidase" evidence="1">
    <location>
        <begin position="28"/>
        <end position="439"/>
    </location>
</feature>
<evidence type="ECO:0000259" key="1">
    <source>
        <dbReference type="Pfam" id="PF01425"/>
    </source>
</evidence>
<keyword evidence="3" id="KW-1185">Reference proteome</keyword>
<organism evidence="2 3">
    <name type="scientific">Methylopila musalis</name>
    <dbReference type="NCBI Taxonomy" id="1134781"/>
    <lineage>
        <taxon>Bacteria</taxon>
        <taxon>Pseudomonadati</taxon>
        <taxon>Pseudomonadota</taxon>
        <taxon>Alphaproteobacteria</taxon>
        <taxon>Hyphomicrobiales</taxon>
        <taxon>Methylopilaceae</taxon>
        <taxon>Methylopila</taxon>
    </lineage>
</organism>
<accession>A0ABW3Z6I2</accession>
<dbReference type="InterPro" id="IPR000120">
    <property type="entry name" value="Amidase"/>
</dbReference>
<dbReference type="PANTHER" id="PTHR11895">
    <property type="entry name" value="TRANSAMIDASE"/>
    <property type="match status" value="1"/>
</dbReference>
<protein>
    <submittedName>
        <fullName evidence="2">Amidase family protein</fullName>
    </submittedName>
</protein>
<name>A0ABW3Z6I2_9HYPH</name>
<evidence type="ECO:0000313" key="3">
    <source>
        <dbReference type="Proteomes" id="UP001597171"/>
    </source>
</evidence>
<dbReference type="EMBL" id="JBHTMX010000043">
    <property type="protein sequence ID" value="MFD1331807.1"/>
    <property type="molecule type" value="Genomic_DNA"/>
</dbReference>
<proteinExistence type="predicted"/>
<dbReference type="Proteomes" id="UP001597171">
    <property type="component" value="Unassembled WGS sequence"/>
</dbReference>
<dbReference type="Gene3D" id="3.90.1300.10">
    <property type="entry name" value="Amidase signature (AS) domain"/>
    <property type="match status" value="1"/>
</dbReference>
<reference evidence="3" key="1">
    <citation type="journal article" date="2019" name="Int. J. Syst. Evol. Microbiol.">
        <title>The Global Catalogue of Microorganisms (GCM) 10K type strain sequencing project: providing services to taxonomists for standard genome sequencing and annotation.</title>
        <authorList>
            <consortium name="The Broad Institute Genomics Platform"/>
            <consortium name="The Broad Institute Genome Sequencing Center for Infectious Disease"/>
            <person name="Wu L."/>
            <person name="Ma J."/>
        </authorList>
    </citation>
    <scope>NUCLEOTIDE SEQUENCE [LARGE SCALE GENOMIC DNA]</scope>
    <source>
        <strain evidence="3">CCUG 61696</strain>
    </source>
</reference>
<comment type="caution">
    <text evidence="2">The sequence shown here is derived from an EMBL/GenBank/DDBJ whole genome shotgun (WGS) entry which is preliminary data.</text>
</comment>
<dbReference type="SUPFAM" id="SSF75304">
    <property type="entry name" value="Amidase signature (AS) enzymes"/>
    <property type="match status" value="1"/>
</dbReference>
<sequence>MSALDGLALDFASVRRALEDGVSVERLVGESLRRVRAAAHDGVFLAIAEDDAALAAARAVDQKRANGVAQPLAGLAVSVKDNVHVAGLPTTGDCAAIDLRPQESAHAVARLEAAGAVVVAKNTLDQFATGLNGTRTREPLCRNAVDPAYIPGGSSSGSAVAVARGLVSFAIGTDTGGSGRVPAACNGVVGVKPTVGLVSGRGLLYNSRLFDTLSVFAASPADAYEILDVMAGHDPADPFSREDADAVELRPRAGAGVLATIQSDQLRFFGDPAAEAAFAADLARLKAAGFALTEIDFAPFAEAGRLVFGSAFVAERLVDYGDVLAQSPDDVHPAVRASIEPGLAYSAQDAFEAIYALAALKRRAALALHGVDALVVPSTPTIFTIEQLLAEPMTLNAIMGHYTYFANPLDLCAVAVPGTGRADGLPSSVTFLARAAQDGVIRHIADRFAAQADMRLSPRRTA</sequence>
<gene>
    <name evidence="2" type="ORF">ACFQ4O_07310</name>
</gene>
<dbReference type="InterPro" id="IPR023631">
    <property type="entry name" value="Amidase_dom"/>
</dbReference>